<keyword evidence="2" id="KW-1185">Reference proteome</keyword>
<dbReference type="Proteomes" id="UP000323142">
    <property type="component" value="Unassembled WGS sequence"/>
</dbReference>
<proteinExistence type="predicted"/>
<evidence type="ECO:0000313" key="2">
    <source>
        <dbReference type="Proteomes" id="UP000323142"/>
    </source>
</evidence>
<reference evidence="1 2" key="1">
    <citation type="submission" date="2019-09" db="EMBL/GenBank/DDBJ databases">
        <title>Salinarimonas rosea gen. nov., sp. nov., a new member of the a-2 subgroup of the Proteobacteria.</title>
        <authorList>
            <person name="Liu J."/>
        </authorList>
    </citation>
    <scope>NUCLEOTIDE SEQUENCE [LARGE SCALE GENOMIC DNA]</scope>
    <source>
        <strain evidence="1 2">BN140002</strain>
    </source>
</reference>
<protein>
    <submittedName>
        <fullName evidence="1">Uncharacterized protein</fullName>
    </submittedName>
</protein>
<dbReference type="OrthoDB" id="894286at2"/>
<gene>
    <name evidence="1" type="ORF">F0L46_17590</name>
</gene>
<comment type="caution">
    <text evidence="1">The sequence shown here is derived from an EMBL/GenBank/DDBJ whole genome shotgun (WGS) entry which is preliminary data.</text>
</comment>
<evidence type="ECO:0000313" key="1">
    <source>
        <dbReference type="EMBL" id="KAA2235855.1"/>
    </source>
</evidence>
<accession>A0A5B2VB44</accession>
<dbReference type="EMBL" id="VUOA01000032">
    <property type="protein sequence ID" value="KAA2235855.1"/>
    <property type="molecule type" value="Genomic_DNA"/>
</dbReference>
<name>A0A5B2VB44_9HYPH</name>
<sequence>MPRQNRVTPFGTIEASSARGLLMGNRGILHDEAGRLGAARWRHHAWVTCVLSFKERRRPVMAPGAYTELFFCDEAVALAAGHRPCAECRRGDVLRFAEAWRIAHGGDGERPRAPATDRILHRARIGPGREQVRRPMRLSGLPDGAFFRTPERPDAAWLLWRGRIHRWSHAGYAEHLDRPADREIETLTPAPTLRVLAAGYEPLVHPSAEEGAGALARATSGGQP</sequence>
<dbReference type="RefSeq" id="WP_149819929.1">
    <property type="nucleotide sequence ID" value="NZ_VUOA01000032.1"/>
</dbReference>
<dbReference type="AlphaFoldDB" id="A0A5B2VB44"/>
<reference evidence="1 2" key="2">
    <citation type="submission" date="2019-09" db="EMBL/GenBank/DDBJ databases">
        <authorList>
            <person name="Jin C."/>
        </authorList>
    </citation>
    <scope>NUCLEOTIDE SEQUENCE [LARGE SCALE GENOMIC DNA]</scope>
    <source>
        <strain evidence="1 2">BN140002</strain>
    </source>
</reference>
<organism evidence="1 2">
    <name type="scientific">Salinarimonas soli</name>
    <dbReference type="NCBI Taxonomy" id="1638099"/>
    <lineage>
        <taxon>Bacteria</taxon>
        <taxon>Pseudomonadati</taxon>
        <taxon>Pseudomonadota</taxon>
        <taxon>Alphaproteobacteria</taxon>
        <taxon>Hyphomicrobiales</taxon>
        <taxon>Salinarimonadaceae</taxon>
        <taxon>Salinarimonas</taxon>
    </lineage>
</organism>